<organism evidence="2 3">
    <name type="scientific">Thiosulfativibrio zosterae</name>
    <dbReference type="NCBI Taxonomy" id="2675053"/>
    <lineage>
        <taxon>Bacteria</taxon>
        <taxon>Pseudomonadati</taxon>
        <taxon>Pseudomonadota</taxon>
        <taxon>Gammaproteobacteria</taxon>
        <taxon>Thiotrichales</taxon>
        <taxon>Piscirickettsiaceae</taxon>
        <taxon>Thiosulfativibrio</taxon>
    </lineage>
</organism>
<dbReference type="Proteomes" id="UP000501466">
    <property type="component" value="Chromosome"/>
</dbReference>
<name>A0A6F8PLL1_9GAMM</name>
<keyword evidence="3" id="KW-1185">Reference proteome</keyword>
<evidence type="ECO:0000256" key="1">
    <source>
        <dbReference type="SAM" id="SignalP"/>
    </source>
</evidence>
<sequence>MQIRIQKVLTSWLLSLSLVVQAGEVSQQQALSFGKIALKNNNTVAIMQITSTGQILKDDAFVVLEAGQPGRFLLYDFPPFTQLSFSISPGSTASSYSGGVTPTQFSIEPYLDFATQNTNAQGELILNLPARLVTSGNGSVYPDGDYYRFFELNIDY</sequence>
<proteinExistence type="predicted"/>
<gene>
    <name evidence="2" type="ORF">THMIRHAT_07350</name>
</gene>
<keyword evidence="1" id="KW-0732">Signal</keyword>
<dbReference type="KEGG" id="tzo:THMIRHAT_07350"/>
<accession>A0A6F8PLL1</accession>
<dbReference type="RefSeq" id="WP_173290834.1">
    <property type="nucleotide sequence ID" value="NZ_AP021888.1"/>
</dbReference>
<reference evidence="3" key="1">
    <citation type="submission" date="2019-11" db="EMBL/GenBank/DDBJ databases">
        <title>Isolation and characterization of two novel species in the genus Thiomicrorhabdus.</title>
        <authorList>
            <person name="Mochizuki J."/>
            <person name="Kojima H."/>
            <person name="Fukui M."/>
        </authorList>
    </citation>
    <scope>NUCLEOTIDE SEQUENCE [LARGE SCALE GENOMIC DNA]</scope>
    <source>
        <strain evidence="3">AkT22</strain>
    </source>
</reference>
<evidence type="ECO:0000313" key="2">
    <source>
        <dbReference type="EMBL" id="BBP42989.1"/>
    </source>
</evidence>
<dbReference type="EMBL" id="AP021888">
    <property type="protein sequence ID" value="BBP42989.1"/>
    <property type="molecule type" value="Genomic_DNA"/>
</dbReference>
<feature type="chain" id="PRO_5026066386" description="DUF4402 domain-containing protein" evidence="1">
    <location>
        <begin position="23"/>
        <end position="156"/>
    </location>
</feature>
<dbReference type="AlphaFoldDB" id="A0A6F8PLL1"/>
<evidence type="ECO:0008006" key="4">
    <source>
        <dbReference type="Google" id="ProtNLM"/>
    </source>
</evidence>
<feature type="signal peptide" evidence="1">
    <location>
        <begin position="1"/>
        <end position="22"/>
    </location>
</feature>
<evidence type="ECO:0000313" key="3">
    <source>
        <dbReference type="Proteomes" id="UP000501466"/>
    </source>
</evidence>
<protein>
    <recommendedName>
        <fullName evidence="4">DUF4402 domain-containing protein</fullName>
    </recommendedName>
</protein>